<name>A0A392W4Q2_9FABA</name>
<proteinExistence type="predicted"/>
<protein>
    <submittedName>
        <fullName evidence="1">Uncharacterized protein</fullName>
    </submittedName>
</protein>
<evidence type="ECO:0000313" key="1">
    <source>
        <dbReference type="EMBL" id="MCI94729.1"/>
    </source>
</evidence>
<keyword evidence="2" id="KW-1185">Reference proteome</keyword>
<dbReference type="EMBL" id="LXQA011364936">
    <property type="protein sequence ID" value="MCI94729.1"/>
    <property type="molecule type" value="Genomic_DNA"/>
</dbReference>
<feature type="non-terminal residue" evidence="1">
    <location>
        <position position="1"/>
    </location>
</feature>
<accession>A0A392W4Q2</accession>
<evidence type="ECO:0000313" key="2">
    <source>
        <dbReference type="Proteomes" id="UP000265520"/>
    </source>
</evidence>
<dbReference type="AlphaFoldDB" id="A0A392W4Q2"/>
<sequence length="28" mass="3352">AEEKISQQEGLKVKVRFTAREEEEEEMQ</sequence>
<comment type="caution">
    <text evidence="1">The sequence shown here is derived from an EMBL/GenBank/DDBJ whole genome shotgun (WGS) entry which is preliminary data.</text>
</comment>
<organism evidence="1 2">
    <name type="scientific">Trifolium medium</name>
    <dbReference type="NCBI Taxonomy" id="97028"/>
    <lineage>
        <taxon>Eukaryota</taxon>
        <taxon>Viridiplantae</taxon>
        <taxon>Streptophyta</taxon>
        <taxon>Embryophyta</taxon>
        <taxon>Tracheophyta</taxon>
        <taxon>Spermatophyta</taxon>
        <taxon>Magnoliopsida</taxon>
        <taxon>eudicotyledons</taxon>
        <taxon>Gunneridae</taxon>
        <taxon>Pentapetalae</taxon>
        <taxon>rosids</taxon>
        <taxon>fabids</taxon>
        <taxon>Fabales</taxon>
        <taxon>Fabaceae</taxon>
        <taxon>Papilionoideae</taxon>
        <taxon>50 kb inversion clade</taxon>
        <taxon>NPAAA clade</taxon>
        <taxon>Hologalegina</taxon>
        <taxon>IRL clade</taxon>
        <taxon>Trifolieae</taxon>
        <taxon>Trifolium</taxon>
    </lineage>
</organism>
<reference evidence="1 2" key="1">
    <citation type="journal article" date="2018" name="Front. Plant Sci.">
        <title>Red Clover (Trifolium pratense) and Zigzag Clover (T. medium) - A Picture of Genomic Similarities and Differences.</title>
        <authorList>
            <person name="Dluhosova J."/>
            <person name="Istvanek J."/>
            <person name="Nedelnik J."/>
            <person name="Repkova J."/>
        </authorList>
    </citation>
    <scope>NUCLEOTIDE SEQUENCE [LARGE SCALE GENOMIC DNA]</scope>
    <source>
        <strain evidence="2">cv. 10/8</strain>
        <tissue evidence="1">Leaf</tissue>
    </source>
</reference>
<dbReference type="Proteomes" id="UP000265520">
    <property type="component" value="Unassembled WGS sequence"/>
</dbReference>